<evidence type="ECO:0000256" key="2">
    <source>
        <dbReference type="ARBA" id="ARBA00008164"/>
    </source>
</evidence>
<gene>
    <name evidence="4" type="ORF">LY01_01657</name>
</gene>
<dbReference type="InterPro" id="IPR001972">
    <property type="entry name" value="Stomatin_HflK_fam"/>
</dbReference>
<evidence type="ECO:0000256" key="1">
    <source>
        <dbReference type="ARBA" id="ARBA00004167"/>
    </source>
</evidence>
<comment type="similarity">
    <text evidence="2">Belongs to the band 7/mec-2 family.</text>
</comment>
<name>A0A2S6IKZ0_9FLAO</name>
<dbReference type="SMART" id="SM00244">
    <property type="entry name" value="PHB"/>
    <property type="match status" value="1"/>
</dbReference>
<evidence type="ECO:0000313" key="5">
    <source>
        <dbReference type="Proteomes" id="UP000239002"/>
    </source>
</evidence>
<evidence type="ECO:0000313" key="4">
    <source>
        <dbReference type="EMBL" id="PPK94904.1"/>
    </source>
</evidence>
<dbReference type="AlphaFoldDB" id="A0A2S6IKZ0"/>
<proteinExistence type="inferred from homology"/>
<dbReference type="CDD" id="cd13438">
    <property type="entry name" value="SPFH_eoslipins_u2"/>
    <property type="match status" value="1"/>
</dbReference>
<dbReference type="Proteomes" id="UP000239002">
    <property type="component" value="Unassembled WGS sequence"/>
</dbReference>
<keyword evidence="5" id="KW-1185">Reference proteome</keyword>
<organism evidence="4 5">
    <name type="scientific">Nonlabens xylanidelens</name>
    <dbReference type="NCBI Taxonomy" id="191564"/>
    <lineage>
        <taxon>Bacteria</taxon>
        <taxon>Pseudomonadati</taxon>
        <taxon>Bacteroidota</taxon>
        <taxon>Flavobacteriia</taxon>
        <taxon>Flavobacteriales</taxon>
        <taxon>Flavobacteriaceae</taxon>
        <taxon>Nonlabens</taxon>
    </lineage>
</organism>
<dbReference type="PANTHER" id="PTHR10264:SF83">
    <property type="entry name" value="BLL5629 PROTEIN"/>
    <property type="match status" value="1"/>
</dbReference>
<accession>A0A2S6IKZ0</accession>
<dbReference type="PANTHER" id="PTHR10264">
    <property type="entry name" value="BAND 7 PROTEIN-RELATED"/>
    <property type="match status" value="1"/>
</dbReference>
<dbReference type="EMBL" id="PTJE01000003">
    <property type="protein sequence ID" value="PPK94904.1"/>
    <property type="molecule type" value="Genomic_DNA"/>
</dbReference>
<evidence type="ECO:0000259" key="3">
    <source>
        <dbReference type="SMART" id="SM00244"/>
    </source>
</evidence>
<dbReference type="OrthoDB" id="5501731at2"/>
<feature type="domain" description="Band 7" evidence="3">
    <location>
        <begin position="132"/>
        <end position="291"/>
    </location>
</feature>
<dbReference type="InterPro" id="IPR001107">
    <property type="entry name" value="Band_7"/>
</dbReference>
<dbReference type="InterPro" id="IPR036013">
    <property type="entry name" value="Band_7/SPFH_dom_sf"/>
</dbReference>
<dbReference type="RefSeq" id="WP_104515353.1">
    <property type="nucleotide sequence ID" value="NZ_MQVW01000024.1"/>
</dbReference>
<dbReference type="Gene3D" id="3.30.479.30">
    <property type="entry name" value="Band 7 domain"/>
    <property type="match status" value="1"/>
</dbReference>
<dbReference type="InterPro" id="IPR043202">
    <property type="entry name" value="Band-7_stomatin-like"/>
</dbReference>
<reference evidence="4 5" key="1">
    <citation type="submission" date="2018-02" db="EMBL/GenBank/DDBJ databases">
        <title>Genomic Encyclopedia of Archaeal and Bacterial Type Strains, Phase II (KMG-II): from individual species to whole genera.</title>
        <authorList>
            <person name="Goeker M."/>
        </authorList>
    </citation>
    <scope>NUCLEOTIDE SEQUENCE [LARGE SCALE GENOMIC DNA]</scope>
    <source>
        <strain evidence="4 5">DSM 16809</strain>
    </source>
</reference>
<comment type="subcellular location">
    <subcellularLocation>
        <location evidence="1">Membrane</location>
        <topology evidence="1">Single-pass membrane protein</topology>
    </subcellularLocation>
</comment>
<dbReference type="Pfam" id="PF01145">
    <property type="entry name" value="Band_7"/>
    <property type="match status" value="1"/>
</dbReference>
<protein>
    <submittedName>
        <fullName evidence="4">SPFH domain/Band 7 family protein</fullName>
    </submittedName>
</protein>
<dbReference type="GO" id="GO:0005886">
    <property type="term" value="C:plasma membrane"/>
    <property type="evidence" value="ECO:0007669"/>
    <property type="project" value="InterPro"/>
</dbReference>
<sequence>MKRVRIREGTRGIVLKNGNFNSVLIAGTYWLGFNERLVVCDMSVKQVGPVSMDLMLANKEFANMVNVIDVGSTEIVMVTINGVLSEVLTTGRYVFWKGLIDFAFAKADTASIYIDNNVPVAFYEQLRNLYLLRNVEIASGSKGLLIVEGKCVELLEAGNYYFWKNATKIETIATDMRWKQMELSGQELLSKDKATIRMTLNTSFKVIDVRKALIENKDFEKRLYAALQMALRSYVGNYTLDELLENKQEIATAVETEVAVIAGRLGVEVSNCGIKDIILTGEMRAIMNKVIVAEKEAQANIILRREQTAETRTMLNAAKLMEENETLFKLKEMEYVERIADKVGEISITGNGGMVKQLKEIFALGK</sequence>
<dbReference type="PRINTS" id="PR00721">
    <property type="entry name" value="STOMATIN"/>
</dbReference>
<comment type="caution">
    <text evidence="4">The sequence shown here is derived from an EMBL/GenBank/DDBJ whole genome shotgun (WGS) entry which is preliminary data.</text>
</comment>
<dbReference type="SUPFAM" id="SSF117892">
    <property type="entry name" value="Band 7/SPFH domain"/>
    <property type="match status" value="1"/>
</dbReference>